<dbReference type="SMART" id="SM00408">
    <property type="entry name" value="IGc2"/>
    <property type="match status" value="2"/>
</dbReference>
<feature type="domain" description="Ig-like" evidence="3">
    <location>
        <begin position="210"/>
        <end position="313"/>
    </location>
</feature>
<feature type="domain" description="Ig-like" evidence="3">
    <location>
        <begin position="15"/>
        <end position="108"/>
    </location>
</feature>
<evidence type="ECO:0000256" key="2">
    <source>
        <dbReference type="ARBA" id="ARBA00023157"/>
    </source>
</evidence>
<sequence>MPSSMSSSSSDFTGPSFLLEPPGKFEFSNTTGAWIDCTAAGHPAPHIRWLMADGTPVPDVPSLRQDMSNGTLALLPFPPAMYRQDVHSSVYRCLATNDVGTIVSRDVHVRAVVAQDYSLEVRVVNGGSAKGCTAVLECVTPTFMKDLVKVVSWLQEPGFYIYPSLQGDGKYHAMHTGELLVHNLESSDQFSSYTCQMMHTLTRKLTTSTPANIAVHEAAGNEMVEIVAHKSSVRVAQDEGAVLTCITTGCPHPHFRWYHVLDENEPTLLETGSGTRVLGQVLSIEAVRPDDAGTYRCSASNDAGQTSADTRLDVVVPLQVQVRHC</sequence>
<evidence type="ECO:0000256" key="1">
    <source>
        <dbReference type="ARBA" id="ARBA00022737"/>
    </source>
</evidence>
<accession>A0A6G0TZH8</accession>
<proteinExistence type="predicted"/>
<comment type="caution">
    <text evidence="4">The sequence shown here is derived from an EMBL/GenBank/DDBJ whole genome shotgun (WGS) entry which is preliminary data.</text>
</comment>
<dbReference type="Gene3D" id="2.60.40.10">
    <property type="entry name" value="Immunoglobulins"/>
    <property type="match status" value="3"/>
</dbReference>
<dbReference type="EMBL" id="VYZN01000012">
    <property type="protein sequence ID" value="KAE9541883.1"/>
    <property type="molecule type" value="Genomic_DNA"/>
</dbReference>
<dbReference type="Proteomes" id="UP000475862">
    <property type="component" value="Unassembled WGS sequence"/>
</dbReference>
<reference evidence="4 5" key="1">
    <citation type="submission" date="2019-08" db="EMBL/GenBank/DDBJ databases">
        <title>The genome of the soybean aphid Biotype 1, its phylome, world population structure and adaptation to the North American continent.</title>
        <authorList>
            <person name="Giordano R."/>
            <person name="Donthu R.K."/>
            <person name="Hernandez A.G."/>
            <person name="Wright C.L."/>
            <person name="Zimin A.V."/>
        </authorList>
    </citation>
    <scope>NUCLEOTIDE SEQUENCE [LARGE SCALE GENOMIC DNA]</scope>
    <source>
        <tissue evidence="4">Whole aphids</tissue>
    </source>
</reference>
<dbReference type="CDD" id="cd00096">
    <property type="entry name" value="Ig"/>
    <property type="match status" value="1"/>
</dbReference>
<keyword evidence="1" id="KW-0677">Repeat</keyword>
<dbReference type="InterPro" id="IPR003599">
    <property type="entry name" value="Ig_sub"/>
</dbReference>
<feature type="domain" description="Ig-like" evidence="3">
    <location>
        <begin position="130"/>
        <end position="206"/>
    </location>
</feature>
<dbReference type="InterPro" id="IPR007110">
    <property type="entry name" value="Ig-like_dom"/>
</dbReference>
<dbReference type="InterPro" id="IPR013783">
    <property type="entry name" value="Ig-like_fold"/>
</dbReference>
<dbReference type="InterPro" id="IPR036179">
    <property type="entry name" value="Ig-like_dom_sf"/>
</dbReference>
<dbReference type="OrthoDB" id="5969272at2759"/>
<organism evidence="4 5">
    <name type="scientific">Aphis glycines</name>
    <name type="common">Soybean aphid</name>
    <dbReference type="NCBI Taxonomy" id="307491"/>
    <lineage>
        <taxon>Eukaryota</taxon>
        <taxon>Metazoa</taxon>
        <taxon>Ecdysozoa</taxon>
        <taxon>Arthropoda</taxon>
        <taxon>Hexapoda</taxon>
        <taxon>Insecta</taxon>
        <taxon>Pterygota</taxon>
        <taxon>Neoptera</taxon>
        <taxon>Paraneoptera</taxon>
        <taxon>Hemiptera</taxon>
        <taxon>Sternorrhyncha</taxon>
        <taxon>Aphidomorpha</taxon>
        <taxon>Aphidoidea</taxon>
        <taxon>Aphididae</taxon>
        <taxon>Aphidini</taxon>
        <taxon>Aphis</taxon>
        <taxon>Aphis</taxon>
    </lineage>
</organism>
<dbReference type="AlphaFoldDB" id="A0A6G0TZH8"/>
<name>A0A6G0TZH8_APHGL</name>
<dbReference type="Pfam" id="PF13927">
    <property type="entry name" value="Ig_3"/>
    <property type="match status" value="1"/>
</dbReference>
<dbReference type="PROSITE" id="PS50835">
    <property type="entry name" value="IG_LIKE"/>
    <property type="match status" value="3"/>
</dbReference>
<dbReference type="PANTHER" id="PTHR44170:SF56">
    <property type="entry name" value="FIBRONECTIN TYPE-III DOMAIN-CONTAINING PROTEIN"/>
    <property type="match status" value="1"/>
</dbReference>
<dbReference type="PANTHER" id="PTHR44170">
    <property type="entry name" value="PROTEIN SIDEKICK"/>
    <property type="match status" value="1"/>
</dbReference>
<protein>
    <recommendedName>
        <fullName evidence="3">Ig-like domain-containing protein</fullName>
    </recommendedName>
</protein>
<evidence type="ECO:0000313" key="4">
    <source>
        <dbReference type="EMBL" id="KAE9541883.1"/>
    </source>
</evidence>
<gene>
    <name evidence="4" type="ORF">AGLY_003874</name>
</gene>
<evidence type="ECO:0000313" key="5">
    <source>
        <dbReference type="Proteomes" id="UP000475862"/>
    </source>
</evidence>
<dbReference type="GO" id="GO:0098609">
    <property type="term" value="P:cell-cell adhesion"/>
    <property type="evidence" value="ECO:0007669"/>
    <property type="project" value="TreeGrafter"/>
</dbReference>
<keyword evidence="2" id="KW-1015">Disulfide bond</keyword>
<dbReference type="InterPro" id="IPR003598">
    <property type="entry name" value="Ig_sub2"/>
</dbReference>
<dbReference type="SMART" id="SM00409">
    <property type="entry name" value="IG"/>
    <property type="match status" value="2"/>
</dbReference>
<evidence type="ECO:0000259" key="3">
    <source>
        <dbReference type="PROSITE" id="PS50835"/>
    </source>
</evidence>
<dbReference type="SUPFAM" id="SSF48726">
    <property type="entry name" value="Immunoglobulin"/>
    <property type="match status" value="2"/>
</dbReference>
<keyword evidence="5" id="KW-1185">Reference proteome</keyword>